<dbReference type="PROSITE" id="PS51151">
    <property type="entry name" value="NAC_AB"/>
    <property type="match status" value="1"/>
</dbReference>
<gene>
    <name evidence="3" type="ORF">BdWA1_001550</name>
</gene>
<sequence>MATEDMIEDATSNMESEIEEQMKAVIDDVGSAKNKQNKNERKARKALSKLGLKHVEEIKKVCIKKGKDVFFVIRNPDVYKLPNSDTYVVFGEAKVEDLSAESQSEAAQRLSQLTAALSSKDNAPTSAPMPEDQPLDSRPPVPAMTESQLNPGDIDLVMKQVGCSREVAVQALVANKGDIVESIMQLSS</sequence>
<dbReference type="AlphaFoldDB" id="A0AAD9PK53"/>
<evidence type="ECO:0000313" key="4">
    <source>
        <dbReference type="Proteomes" id="UP001214638"/>
    </source>
</evidence>
<organism evidence="3 4">
    <name type="scientific">Babesia duncani</name>
    <dbReference type="NCBI Taxonomy" id="323732"/>
    <lineage>
        <taxon>Eukaryota</taxon>
        <taxon>Sar</taxon>
        <taxon>Alveolata</taxon>
        <taxon>Apicomplexa</taxon>
        <taxon>Aconoidasida</taxon>
        <taxon>Piroplasmida</taxon>
        <taxon>Babesiidae</taxon>
        <taxon>Babesia</taxon>
    </lineage>
</organism>
<dbReference type="CDD" id="cd22054">
    <property type="entry name" value="NAC_NACA"/>
    <property type="match status" value="1"/>
</dbReference>
<dbReference type="EMBL" id="JALLKP010000002">
    <property type="protein sequence ID" value="KAK2196308.1"/>
    <property type="molecule type" value="Genomic_DNA"/>
</dbReference>
<feature type="region of interest" description="Disordered" evidence="1">
    <location>
        <begin position="114"/>
        <end position="150"/>
    </location>
</feature>
<dbReference type="InterPro" id="IPR044034">
    <property type="entry name" value="NAC-like_UBA"/>
</dbReference>
<comment type="caution">
    <text evidence="3">The sequence shown here is derived from an EMBL/GenBank/DDBJ whole genome shotgun (WGS) entry which is preliminary data.</text>
</comment>
<dbReference type="Gene3D" id="2.20.70.30">
    <property type="entry name" value="Nascent polypeptide-associated complex domain"/>
    <property type="match status" value="1"/>
</dbReference>
<dbReference type="GO" id="GO:0005854">
    <property type="term" value="C:nascent polypeptide-associated complex"/>
    <property type="evidence" value="ECO:0007669"/>
    <property type="project" value="InterPro"/>
</dbReference>
<dbReference type="Pfam" id="PF01849">
    <property type="entry name" value="NAC"/>
    <property type="match status" value="1"/>
</dbReference>
<feature type="compositionally biased region" description="Polar residues" evidence="1">
    <location>
        <begin position="114"/>
        <end position="125"/>
    </location>
</feature>
<dbReference type="SMART" id="SM01407">
    <property type="entry name" value="NAC"/>
    <property type="match status" value="1"/>
</dbReference>
<dbReference type="InterPro" id="IPR016641">
    <property type="entry name" value="EGD2/NACA0like"/>
</dbReference>
<dbReference type="Gene3D" id="1.10.8.10">
    <property type="entry name" value="DNA helicase RuvA subunit, C-terminal domain"/>
    <property type="match status" value="1"/>
</dbReference>
<evidence type="ECO:0000313" key="3">
    <source>
        <dbReference type="EMBL" id="KAK2196308.1"/>
    </source>
</evidence>
<evidence type="ECO:0000256" key="1">
    <source>
        <dbReference type="SAM" id="MobiDB-lite"/>
    </source>
</evidence>
<dbReference type="Pfam" id="PF19026">
    <property type="entry name" value="UBA_HYPK"/>
    <property type="match status" value="1"/>
</dbReference>
<dbReference type="KEGG" id="bdw:94335848"/>
<keyword evidence="4" id="KW-1185">Reference proteome</keyword>
<dbReference type="Proteomes" id="UP001214638">
    <property type="component" value="Unassembled WGS sequence"/>
</dbReference>
<dbReference type="CDD" id="cd14278">
    <property type="entry name" value="UBA_NAC_like"/>
    <property type="match status" value="1"/>
</dbReference>
<name>A0AAD9PK53_9APIC</name>
<dbReference type="FunFam" id="2.20.70.30:FF:000002">
    <property type="entry name" value="Nascent polypeptide-associated complex (NAC), alpha subunit"/>
    <property type="match status" value="1"/>
</dbReference>
<dbReference type="PIRSF" id="PIRSF015901">
    <property type="entry name" value="NAC_alpha"/>
    <property type="match status" value="1"/>
</dbReference>
<dbReference type="PANTHER" id="PTHR21713">
    <property type="entry name" value="NASCENT POLYPEPTIDE ASSOCIATED COMPLEX ALPHA SUBUNIT-RELATED"/>
    <property type="match status" value="1"/>
</dbReference>
<dbReference type="InterPro" id="IPR002715">
    <property type="entry name" value="Nas_poly-pep-assoc_cplx_dom"/>
</dbReference>
<accession>A0AAD9PK53</accession>
<protein>
    <submittedName>
        <fullName evidence="3">Bifunctional Nascent polypeptide-associated complex NAC domain/Nascent polypeptide-associated complex subunit alpha-like</fullName>
    </submittedName>
</protein>
<dbReference type="GeneID" id="94335848"/>
<evidence type="ECO:0000259" key="2">
    <source>
        <dbReference type="PROSITE" id="PS51151"/>
    </source>
</evidence>
<feature type="domain" description="NAC-A/B" evidence="2">
    <location>
        <begin position="37"/>
        <end position="102"/>
    </location>
</feature>
<reference evidence="3" key="1">
    <citation type="journal article" date="2023" name="Nat. Microbiol.">
        <title>Babesia duncani multi-omics identifies virulence factors and drug targets.</title>
        <authorList>
            <person name="Singh P."/>
            <person name="Lonardi S."/>
            <person name="Liang Q."/>
            <person name="Vydyam P."/>
            <person name="Khabirova E."/>
            <person name="Fang T."/>
            <person name="Gihaz S."/>
            <person name="Thekkiniath J."/>
            <person name="Munshi M."/>
            <person name="Abel S."/>
            <person name="Ciampossin L."/>
            <person name="Batugedara G."/>
            <person name="Gupta M."/>
            <person name="Lu X.M."/>
            <person name="Lenz T."/>
            <person name="Chakravarty S."/>
            <person name="Cornillot E."/>
            <person name="Hu Y."/>
            <person name="Ma W."/>
            <person name="Gonzalez L.M."/>
            <person name="Sanchez S."/>
            <person name="Estrada K."/>
            <person name="Sanchez-Flores A."/>
            <person name="Montero E."/>
            <person name="Harb O.S."/>
            <person name="Le Roch K.G."/>
            <person name="Mamoun C.B."/>
        </authorList>
    </citation>
    <scope>NUCLEOTIDE SEQUENCE</scope>
    <source>
        <strain evidence="3">WA1</strain>
    </source>
</reference>
<dbReference type="InterPro" id="IPR038187">
    <property type="entry name" value="NAC_A/B_dom_sf"/>
</dbReference>
<dbReference type="RefSeq" id="XP_067803150.1">
    <property type="nucleotide sequence ID" value="XM_067946586.1"/>
</dbReference>
<proteinExistence type="predicted"/>